<dbReference type="Proteomes" id="UP000824469">
    <property type="component" value="Unassembled WGS sequence"/>
</dbReference>
<name>A0AA38CLI4_TAXCH</name>
<dbReference type="Gene3D" id="3.80.10.10">
    <property type="entry name" value="Ribonuclease Inhibitor"/>
    <property type="match status" value="2"/>
</dbReference>
<evidence type="ECO:0000313" key="2">
    <source>
        <dbReference type="Proteomes" id="UP000824469"/>
    </source>
</evidence>
<dbReference type="EMBL" id="JAHRHJ020000008">
    <property type="protein sequence ID" value="KAH9303666.1"/>
    <property type="molecule type" value="Genomic_DNA"/>
</dbReference>
<dbReference type="SUPFAM" id="SSF52058">
    <property type="entry name" value="L domain-like"/>
    <property type="match status" value="1"/>
</dbReference>
<gene>
    <name evidence="1" type="ORF">KI387_008070</name>
</gene>
<comment type="caution">
    <text evidence="1">The sequence shown here is derived from an EMBL/GenBank/DDBJ whole genome shotgun (WGS) entry which is preliminary data.</text>
</comment>
<organism evidence="1 2">
    <name type="scientific">Taxus chinensis</name>
    <name type="common">Chinese yew</name>
    <name type="synonym">Taxus wallichiana var. chinensis</name>
    <dbReference type="NCBI Taxonomy" id="29808"/>
    <lineage>
        <taxon>Eukaryota</taxon>
        <taxon>Viridiplantae</taxon>
        <taxon>Streptophyta</taxon>
        <taxon>Embryophyta</taxon>
        <taxon>Tracheophyta</taxon>
        <taxon>Spermatophyta</taxon>
        <taxon>Pinopsida</taxon>
        <taxon>Pinidae</taxon>
        <taxon>Conifers II</taxon>
        <taxon>Cupressales</taxon>
        <taxon>Taxaceae</taxon>
        <taxon>Taxus</taxon>
    </lineage>
</organism>
<dbReference type="OMA" id="WIVMAKN"/>
<reference evidence="1 2" key="1">
    <citation type="journal article" date="2021" name="Nat. Plants">
        <title>The Taxus genome provides insights into paclitaxel biosynthesis.</title>
        <authorList>
            <person name="Xiong X."/>
            <person name="Gou J."/>
            <person name="Liao Q."/>
            <person name="Li Y."/>
            <person name="Zhou Q."/>
            <person name="Bi G."/>
            <person name="Li C."/>
            <person name="Du R."/>
            <person name="Wang X."/>
            <person name="Sun T."/>
            <person name="Guo L."/>
            <person name="Liang H."/>
            <person name="Lu P."/>
            <person name="Wu Y."/>
            <person name="Zhang Z."/>
            <person name="Ro D.K."/>
            <person name="Shang Y."/>
            <person name="Huang S."/>
            <person name="Yan J."/>
        </authorList>
    </citation>
    <scope>NUCLEOTIDE SEQUENCE [LARGE SCALE GENOMIC DNA]</scope>
    <source>
        <strain evidence="1">Ta-2019</strain>
    </source>
</reference>
<protein>
    <submittedName>
        <fullName evidence="1">Uncharacterized protein</fullName>
    </submittedName>
</protein>
<dbReference type="PANTHER" id="PTHR45752">
    <property type="entry name" value="LEUCINE-RICH REPEAT-CONTAINING"/>
    <property type="match status" value="1"/>
</dbReference>
<dbReference type="InterPro" id="IPR032675">
    <property type="entry name" value="LRR_dom_sf"/>
</dbReference>
<keyword evidence="2" id="KW-1185">Reference proteome</keyword>
<feature type="non-terminal residue" evidence="1">
    <location>
        <position position="464"/>
    </location>
</feature>
<dbReference type="InterPro" id="IPR050715">
    <property type="entry name" value="LRR-SigEffector_domain"/>
</dbReference>
<dbReference type="PANTHER" id="PTHR45752:SF192">
    <property type="entry name" value="NB-ARC DOMAIN-CONTAINING PROTEIN"/>
    <property type="match status" value="1"/>
</dbReference>
<evidence type="ECO:0000313" key="1">
    <source>
        <dbReference type="EMBL" id="KAH9303666.1"/>
    </source>
</evidence>
<accession>A0AA38CLI4</accession>
<sequence>MIWKSLQYLALRDCKKLLLPDLGEISTLEYLDFGGCCKLQQLPRGTIAQKSLKYLNLLNTTIKQLPEDLDQLKDLEHLYIGSPVLTSLPSSLSNLGELTNLILCGCSNLYDINKYVEKLIHLQRLIIYNSGVSSLPDAIVCMNIKFLDVQHCPTKNEKLEIRGDLGNIPLSSLVIKHCSMSKICISTDRGLFLNLERVDLSNNLHLTANDGLPGNLIRLNLMNCLALKTLTCLSNLASLKYLNISGCYRLETLNVKSLASMEVIKAEECWKLQSIEGVCELQKLSHFQVSTANVKWSGILTSPSSMSTAILCGKTGDNAGFDKMVTTRDIPPLELNEGYPFSMKIENARSDGAILVCLIAYMGSKFRVTLLGHAYTTSCSRSSTTDGGNMYGVHMLMWTKDSDVFKDLKFCKERQLYCNIMPLVPVLEDGLTMDGGLKKGWIVMAKNVQLCKDFIASVFDGSEH</sequence>
<proteinExistence type="predicted"/>
<dbReference type="AlphaFoldDB" id="A0AA38CLI4"/>